<dbReference type="Gene3D" id="3.90.1300.10">
    <property type="entry name" value="Amidase signature (AS) domain"/>
    <property type="match status" value="1"/>
</dbReference>
<dbReference type="PANTHER" id="PTHR42678:SF34">
    <property type="entry name" value="OS04G0183300 PROTEIN"/>
    <property type="match status" value="1"/>
</dbReference>
<dbReference type="AlphaFoldDB" id="A0A6G1JE79"/>
<gene>
    <name evidence="3" type="ORF">K458DRAFT_440154</name>
</gene>
<dbReference type="InterPro" id="IPR036928">
    <property type="entry name" value="AS_sf"/>
</dbReference>
<evidence type="ECO:0000313" key="4">
    <source>
        <dbReference type="Proteomes" id="UP000799291"/>
    </source>
</evidence>
<evidence type="ECO:0000256" key="1">
    <source>
        <dbReference type="SAM" id="MobiDB-lite"/>
    </source>
</evidence>
<name>A0A6G1JE79_9PLEO</name>
<keyword evidence="4" id="KW-1185">Reference proteome</keyword>
<dbReference type="PANTHER" id="PTHR42678">
    <property type="entry name" value="AMIDASE"/>
    <property type="match status" value="1"/>
</dbReference>
<feature type="domain" description="Amidase" evidence="2">
    <location>
        <begin position="3"/>
        <end position="173"/>
    </location>
</feature>
<protein>
    <submittedName>
        <fullName evidence="3">Amidase signature enzyme</fullName>
    </submittedName>
</protein>
<dbReference type="SUPFAM" id="SSF75304">
    <property type="entry name" value="Amidase signature (AS) enzymes"/>
    <property type="match status" value="1"/>
</dbReference>
<evidence type="ECO:0000313" key="3">
    <source>
        <dbReference type="EMBL" id="KAF2688541.1"/>
    </source>
</evidence>
<feature type="compositionally biased region" description="Polar residues" evidence="1">
    <location>
        <begin position="69"/>
        <end position="84"/>
    </location>
</feature>
<accession>A0A6G1JE79</accession>
<dbReference type="OrthoDB" id="566138at2759"/>
<evidence type="ECO:0000259" key="2">
    <source>
        <dbReference type="Pfam" id="PF01425"/>
    </source>
</evidence>
<dbReference type="EMBL" id="MU005573">
    <property type="protein sequence ID" value="KAF2688541.1"/>
    <property type="molecule type" value="Genomic_DNA"/>
</dbReference>
<reference evidence="3" key="1">
    <citation type="journal article" date="2020" name="Stud. Mycol.">
        <title>101 Dothideomycetes genomes: a test case for predicting lifestyles and emergence of pathogens.</title>
        <authorList>
            <person name="Haridas S."/>
            <person name="Albert R."/>
            <person name="Binder M."/>
            <person name="Bloem J."/>
            <person name="Labutti K."/>
            <person name="Salamov A."/>
            <person name="Andreopoulos B."/>
            <person name="Baker S."/>
            <person name="Barry K."/>
            <person name="Bills G."/>
            <person name="Bluhm B."/>
            <person name="Cannon C."/>
            <person name="Castanera R."/>
            <person name="Culley D."/>
            <person name="Daum C."/>
            <person name="Ezra D."/>
            <person name="Gonzalez J."/>
            <person name="Henrissat B."/>
            <person name="Kuo A."/>
            <person name="Liang C."/>
            <person name="Lipzen A."/>
            <person name="Lutzoni F."/>
            <person name="Magnuson J."/>
            <person name="Mondo S."/>
            <person name="Nolan M."/>
            <person name="Ohm R."/>
            <person name="Pangilinan J."/>
            <person name="Park H.-J."/>
            <person name="Ramirez L."/>
            <person name="Alfaro M."/>
            <person name="Sun H."/>
            <person name="Tritt A."/>
            <person name="Yoshinaga Y."/>
            <person name="Zwiers L.-H."/>
            <person name="Turgeon B."/>
            <person name="Goodwin S."/>
            <person name="Spatafora J."/>
            <person name="Crous P."/>
            <person name="Grigoriev I."/>
        </authorList>
    </citation>
    <scope>NUCLEOTIDE SEQUENCE</scope>
    <source>
        <strain evidence="3">CBS 122367</strain>
    </source>
</reference>
<dbReference type="Proteomes" id="UP000799291">
    <property type="component" value="Unassembled WGS sequence"/>
</dbReference>
<feature type="region of interest" description="Disordered" evidence="1">
    <location>
        <begin position="64"/>
        <end position="91"/>
    </location>
</feature>
<dbReference type="Pfam" id="PF01425">
    <property type="entry name" value="Amidase"/>
    <property type="match status" value="1"/>
</dbReference>
<organism evidence="3 4">
    <name type="scientific">Lentithecium fluviatile CBS 122367</name>
    <dbReference type="NCBI Taxonomy" id="1168545"/>
    <lineage>
        <taxon>Eukaryota</taxon>
        <taxon>Fungi</taxon>
        <taxon>Dikarya</taxon>
        <taxon>Ascomycota</taxon>
        <taxon>Pezizomycotina</taxon>
        <taxon>Dothideomycetes</taxon>
        <taxon>Pleosporomycetidae</taxon>
        <taxon>Pleosporales</taxon>
        <taxon>Massarineae</taxon>
        <taxon>Lentitheciaceae</taxon>
        <taxon>Lentithecium</taxon>
    </lineage>
</organism>
<proteinExistence type="predicted"/>
<sequence>MRPLHGIPILLKDNIFTDDRTSASTGSYALLGSKAPHEATVAQKPRESGAILLGKVNLSEWANFRPGPNNGSNGQNVRDGQTYSAFFPGTESEGSSSGSAVSSILGLAFATVGTEADGSIVSPAQRSIVVGVAPTTGLIGRDGIIPLSNRQDTVGPLARTVMFAAHLLTAITRLDGLRIGVPHEAITDADETVMKQFERALELLEMAGATIADNVRFSGAKEWAEWDGPSKRAYLRAELKHSTEGWLKGLVENPNSIHSLSDII</sequence>
<dbReference type="InterPro" id="IPR023631">
    <property type="entry name" value="Amidase_dom"/>
</dbReference>